<gene>
    <name evidence="7" type="ORF">VCS650_LOCUS41049</name>
</gene>
<dbReference type="Proteomes" id="UP000663891">
    <property type="component" value="Unassembled WGS sequence"/>
</dbReference>
<comment type="caution">
    <text evidence="7">The sequence shown here is derived from an EMBL/GenBank/DDBJ whole genome shotgun (WGS) entry which is preliminary data.</text>
</comment>
<reference evidence="7" key="1">
    <citation type="submission" date="2021-02" db="EMBL/GenBank/DDBJ databases">
        <authorList>
            <person name="Nowell W R."/>
        </authorList>
    </citation>
    <scope>NUCLEOTIDE SEQUENCE</scope>
</reference>
<name>A0A815RLT3_9BILA</name>
<dbReference type="InterPro" id="IPR013057">
    <property type="entry name" value="AA_transpt_TM"/>
</dbReference>
<feature type="transmembrane region" description="Helical" evidence="5">
    <location>
        <begin position="103"/>
        <end position="125"/>
    </location>
</feature>
<dbReference type="PANTHER" id="PTHR22950:SF349">
    <property type="entry name" value="AMINO ACID TRANSPORTER TRANSMEMBRANE DOMAIN-CONTAINING PROTEIN"/>
    <property type="match status" value="1"/>
</dbReference>
<evidence type="ECO:0000256" key="2">
    <source>
        <dbReference type="ARBA" id="ARBA00022692"/>
    </source>
</evidence>
<accession>A0A815RLT3</accession>
<keyword evidence="3 5" id="KW-1133">Transmembrane helix</keyword>
<feature type="transmembrane region" description="Helical" evidence="5">
    <location>
        <begin position="6"/>
        <end position="23"/>
    </location>
</feature>
<evidence type="ECO:0000256" key="3">
    <source>
        <dbReference type="ARBA" id="ARBA00022989"/>
    </source>
</evidence>
<dbReference type="GO" id="GO:0005774">
    <property type="term" value="C:vacuolar membrane"/>
    <property type="evidence" value="ECO:0007669"/>
    <property type="project" value="TreeGrafter"/>
</dbReference>
<keyword evidence="2 5" id="KW-0812">Transmembrane</keyword>
<comment type="subcellular location">
    <subcellularLocation>
        <location evidence="1">Membrane</location>
        <topology evidence="1">Multi-pass membrane protein</topology>
    </subcellularLocation>
</comment>
<protein>
    <recommendedName>
        <fullName evidence="6">Amino acid transporter transmembrane domain-containing protein</fullName>
    </recommendedName>
</protein>
<evidence type="ECO:0000313" key="7">
    <source>
        <dbReference type="EMBL" id="CAF1478976.1"/>
    </source>
</evidence>
<dbReference type="GO" id="GO:0015179">
    <property type="term" value="F:L-amino acid transmembrane transporter activity"/>
    <property type="evidence" value="ECO:0007669"/>
    <property type="project" value="TreeGrafter"/>
</dbReference>
<dbReference type="AlphaFoldDB" id="A0A815RLT3"/>
<feature type="domain" description="Amino acid transporter transmembrane" evidence="6">
    <location>
        <begin position="1"/>
        <end position="122"/>
    </location>
</feature>
<evidence type="ECO:0000313" key="8">
    <source>
        <dbReference type="Proteomes" id="UP000663891"/>
    </source>
</evidence>
<evidence type="ECO:0000256" key="1">
    <source>
        <dbReference type="ARBA" id="ARBA00004141"/>
    </source>
</evidence>
<dbReference type="PANTHER" id="PTHR22950">
    <property type="entry name" value="AMINO ACID TRANSPORTER"/>
    <property type="match status" value="1"/>
</dbReference>
<evidence type="ECO:0000259" key="6">
    <source>
        <dbReference type="Pfam" id="PF01490"/>
    </source>
</evidence>
<proteinExistence type="predicted"/>
<evidence type="ECO:0000256" key="5">
    <source>
        <dbReference type="SAM" id="Phobius"/>
    </source>
</evidence>
<dbReference type="EMBL" id="CAJNON010001674">
    <property type="protein sequence ID" value="CAF1478976.1"/>
    <property type="molecule type" value="Genomic_DNA"/>
</dbReference>
<dbReference type="OrthoDB" id="1684102at2759"/>
<keyword evidence="4 5" id="KW-0472">Membrane</keyword>
<organism evidence="7 8">
    <name type="scientific">Adineta steineri</name>
    <dbReference type="NCBI Taxonomy" id="433720"/>
    <lineage>
        <taxon>Eukaryota</taxon>
        <taxon>Metazoa</taxon>
        <taxon>Spiralia</taxon>
        <taxon>Gnathifera</taxon>
        <taxon>Rotifera</taxon>
        <taxon>Eurotatoria</taxon>
        <taxon>Bdelloidea</taxon>
        <taxon>Adinetida</taxon>
        <taxon>Adinetidae</taxon>
        <taxon>Adineta</taxon>
    </lineage>
</organism>
<evidence type="ECO:0000256" key="4">
    <source>
        <dbReference type="ARBA" id="ARBA00023136"/>
    </source>
</evidence>
<dbReference type="Pfam" id="PF01490">
    <property type="entry name" value="Aa_trans"/>
    <property type="match status" value="1"/>
</dbReference>
<feature type="transmembrane region" description="Helical" evidence="5">
    <location>
        <begin position="44"/>
        <end position="60"/>
    </location>
</feature>
<sequence>MYAIAIFLTYNLQFYVPFTLLWPRICRRILYKYSEKAKAKFEHVFRIGLIVITFAVAALIPNLGLVISLVGAVASTALSVIFPPICETITFWPNGLGRFKWQLILNIFIVLFGLYVFVAGTSLSLSNIIACIREGARCND</sequence>